<gene>
    <name evidence="2" type="ORF">SAMN05216283_101750</name>
</gene>
<dbReference type="InterPro" id="IPR039261">
    <property type="entry name" value="FNR_nucleotide-bd"/>
</dbReference>
<evidence type="ECO:0000313" key="2">
    <source>
        <dbReference type="EMBL" id="SFE68392.1"/>
    </source>
</evidence>
<evidence type="ECO:0000259" key="1">
    <source>
        <dbReference type="PROSITE" id="PS51384"/>
    </source>
</evidence>
<dbReference type="EMBL" id="FONW01000001">
    <property type="protein sequence ID" value="SFE68392.1"/>
    <property type="molecule type" value="Genomic_DNA"/>
</dbReference>
<organism evidence="2 3">
    <name type="scientific">Sunxiuqinia elliptica</name>
    <dbReference type="NCBI Taxonomy" id="655355"/>
    <lineage>
        <taxon>Bacteria</taxon>
        <taxon>Pseudomonadati</taxon>
        <taxon>Bacteroidota</taxon>
        <taxon>Bacteroidia</taxon>
        <taxon>Marinilabiliales</taxon>
        <taxon>Prolixibacteraceae</taxon>
        <taxon>Sunxiuqinia</taxon>
    </lineage>
</organism>
<name>A0A1I2CJR5_9BACT</name>
<dbReference type="PANTHER" id="PTHR47354">
    <property type="entry name" value="NADH OXIDOREDUCTASE HCR"/>
    <property type="match status" value="1"/>
</dbReference>
<dbReference type="Proteomes" id="UP000198964">
    <property type="component" value="Unassembled WGS sequence"/>
</dbReference>
<proteinExistence type="predicted"/>
<dbReference type="PROSITE" id="PS51384">
    <property type="entry name" value="FAD_FR"/>
    <property type="match status" value="1"/>
</dbReference>
<protein>
    <submittedName>
        <fullName evidence="2">Ferredoxin--NADP+ reductase</fullName>
    </submittedName>
</protein>
<evidence type="ECO:0000313" key="3">
    <source>
        <dbReference type="Proteomes" id="UP000198964"/>
    </source>
</evidence>
<dbReference type="Gene3D" id="2.40.30.10">
    <property type="entry name" value="Translation factors"/>
    <property type="match status" value="1"/>
</dbReference>
<dbReference type="CDD" id="cd00322">
    <property type="entry name" value="FNR_like"/>
    <property type="match status" value="1"/>
</dbReference>
<dbReference type="InterPro" id="IPR017938">
    <property type="entry name" value="Riboflavin_synthase-like_b-brl"/>
</dbReference>
<dbReference type="GO" id="GO:0016491">
    <property type="term" value="F:oxidoreductase activity"/>
    <property type="evidence" value="ECO:0007669"/>
    <property type="project" value="InterPro"/>
</dbReference>
<dbReference type="Pfam" id="PF00175">
    <property type="entry name" value="NAD_binding_1"/>
    <property type="match status" value="1"/>
</dbReference>
<keyword evidence="3" id="KW-1185">Reference proteome</keyword>
<reference evidence="2 3" key="1">
    <citation type="submission" date="2016-10" db="EMBL/GenBank/DDBJ databases">
        <authorList>
            <person name="de Groot N.N."/>
        </authorList>
    </citation>
    <scope>NUCLEOTIDE SEQUENCE [LARGE SCALE GENOMIC DNA]</scope>
    <source>
        <strain evidence="2 3">CGMCC 1.9156</strain>
    </source>
</reference>
<feature type="domain" description="FAD-binding FR-type" evidence="1">
    <location>
        <begin position="23"/>
        <end position="118"/>
    </location>
</feature>
<dbReference type="InterPro" id="IPR017927">
    <property type="entry name" value="FAD-bd_FR_type"/>
</dbReference>
<accession>A0A1I2CJR5</accession>
<dbReference type="InterPro" id="IPR001433">
    <property type="entry name" value="OxRdtase_FAD/NAD-bd"/>
</dbReference>
<dbReference type="Gene3D" id="3.40.50.80">
    <property type="entry name" value="Nucleotide-binding domain of ferredoxin-NADP reductase (FNR) module"/>
    <property type="match status" value="1"/>
</dbReference>
<dbReference type="SUPFAM" id="SSF52343">
    <property type="entry name" value="Ferredoxin reductase-like, C-terminal NADP-linked domain"/>
    <property type="match status" value="1"/>
</dbReference>
<dbReference type="PANTHER" id="PTHR47354:SF5">
    <property type="entry name" value="PROTEIN RFBI"/>
    <property type="match status" value="1"/>
</dbReference>
<dbReference type="InterPro" id="IPR050415">
    <property type="entry name" value="MRET"/>
</dbReference>
<dbReference type="AlphaFoldDB" id="A0A1I2CJR5"/>
<dbReference type="STRING" id="655355.SAMN05216283_101750"/>
<sequence length="237" mass="27342">MRLWGETSQETMPKAEEYQKKEHQLHPEIITQNQEISPGVFLISYQQKQDFIPGQVVKITLDPEIPPRIYSICSGNHEQEVRILFNIKEDGYLTPKLAASIPGDKIWVSQPYGSFLGTDKPAWWIATGTGIAPFYSMFQSGQFENKTLVHGARHLNQFYFEDDLDWSLGKNYIRCCSQEQSCDVFPGRVTDYLQTQNDLPKDQQYYLCGKALMVVEVRDLLIEKGVPYENIIAEIYF</sequence>
<dbReference type="SUPFAM" id="SSF63380">
    <property type="entry name" value="Riboflavin synthase domain-like"/>
    <property type="match status" value="1"/>
</dbReference>